<sequence>MAKKFGPKSLNQTIQFSALILYQNSPKTQPKSTQIFSPNTLDRSSPVHCPVAVISAHFSYNKNNVSDVFWLSSRLVNSWVEKVKISFSISVPLVNYPPSQNSTIESSNAVLAIEELSSFDLSLGSINNSSSSIGMLTNGVGKTGRWIGTKPPDQNEPVPAGTGWLIDTRMNRIGIIGMDTWFRPVPLFIEKEPKRTGMERDGINGTTDLDISKMIKKNSFILIF</sequence>
<evidence type="ECO:0000313" key="2">
    <source>
        <dbReference type="Proteomes" id="UP000824120"/>
    </source>
</evidence>
<organism evidence="1 2">
    <name type="scientific">Solanum commersonii</name>
    <name type="common">Commerson's wild potato</name>
    <name type="synonym">Commerson's nightshade</name>
    <dbReference type="NCBI Taxonomy" id="4109"/>
    <lineage>
        <taxon>Eukaryota</taxon>
        <taxon>Viridiplantae</taxon>
        <taxon>Streptophyta</taxon>
        <taxon>Embryophyta</taxon>
        <taxon>Tracheophyta</taxon>
        <taxon>Spermatophyta</taxon>
        <taxon>Magnoliopsida</taxon>
        <taxon>eudicotyledons</taxon>
        <taxon>Gunneridae</taxon>
        <taxon>Pentapetalae</taxon>
        <taxon>asterids</taxon>
        <taxon>lamiids</taxon>
        <taxon>Solanales</taxon>
        <taxon>Solanaceae</taxon>
        <taxon>Solanoideae</taxon>
        <taxon>Solaneae</taxon>
        <taxon>Solanum</taxon>
    </lineage>
</organism>
<dbReference type="AlphaFoldDB" id="A0A9J5WNY3"/>
<protein>
    <submittedName>
        <fullName evidence="1">Uncharacterized protein</fullName>
    </submittedName>
</protein>
<accession>A0A9J5WNY3</accession>
<name>A0A9J5WNY3_SOLCO</name>
<dbReference type="Proteomes" id="UP000824120">
    <property type="component" value="Chromosome 11"/>
</dbReference>
<reference evidence="1 2" key="1">
    <citation type="submission" date="2020-09" db="EMBL/GenBank/DDBJ databases">
        <title>De no assembly of potato wild relative species, Solanum commersonii.</title>
        <authorList>
            <person name="Cho K."/>
        </authorList>
    </citation>
    <scope>NUCLEOTIDE SEQUENCE [LARGE SCALE GENOMIC DNA]</scope>
    <source>
        <strain evidence="1">LZ3.2</strain>
        <tissue evidence="1">Leaf</tissue>
    </source>
</reference>
<evidence type="ECO:0000313" key="1">
    <source>
        <dbReference type="EMBL" id="KAG5577691.1"/>
    </source>
</evidence>
<dbReference type="EMBL" id="JACXVP010000011">
    <property type="protein sequence ID" value="KAG5577691.1"/>
    <property type="molecule type" value="Genomic_DNA"/>
</dbReference>
<proteinExistence type="predicted"/>
<gene>
    <name evidence="1" type="ORF">H5410_057825</name>
</gene>
<comment type="caution">
    <text evidence="1">The sequence shown here is derived from an EMBL/GenBank/DDBJ whole genome shotgun (WGS) entry which is preliminary data.</text>
</comment>
<keyword evidence="2" id="KW-1185">Reference proteome</keyword>